<organism evidence="2">
    <name type="scientific">marine sediment metagenome</name>
    <dbReference type="NCBI Taxonomy" id="412755"/>
    <lineage>
        <taxon>unclassified sequences</taxon>
        <taxon>metagenomes</taxon>
        <taxon>ecological metagenomes</taxon>
    </lineage>
</organism>
<sequence>MKGRIKTHLFTLPRWFALAFFGPSALIGSLLAGGTLAELNTWLGFIAVAFLMAAGHSQNT</sequence>
<feature type="transmembrane region" description="Helical" evidence="1">
    <location>
        <begin position="12"/>
        <end position="33"/>
    </location>
</feature>
<feature type="transmembrane region" description="Helical" evidence="1">
    <location>
        <begin position="39"/>
        <end position="57"/>
    </location>
</feature>
<proteinExistence type="predicted"/>
<keyword evidence="1" id="KW-0472">Membrane</keyword>
<feature type="non-terminal residue" evidence="2">
    <location>
        <position position="60"/>
    </location>
</feature>
<evidence type="ECO:0000313" key="2">
    <source>
        <dbReference type="EMBL" id="GAI55101.1"/>
    </source>
</evidence>
<name>X1QJW1_9ZZZZ</name>
<protein>
    <recommendedName>
        <fullName evidence="3">1,4-dihydroxy-2-naphthoate octaprenyltransferase</fullName>
    </recommendedName>
</protein>
<accession>X1QJW1</accession>
<evidence type="ECO:0000256" key="1">
    <source>
        <dbReference type="SAM" id="Phobius"/>
    </source>
</evidence>
<comment type="caution">
    <text evidence="2">The sequence shown here is derived from an EMBL/GenBank/DDBJ whole genome shotgun (WGS) entry which is preliminary data.</text>
</comment>
<reference evidence="2" key="1">
    <citation type="journal article" date="2014" name="Front. Microbiol.">
        <title>High frequency of phylogenetically diverse reductive dehalogenase-homologous genes in deep subseafloor sedimentary metagenomes.</title>
        <authorList>
            <person name="Kawai M."/>
            <person name="Futagami T."/>
            <person name="Toyoda A."/>
            <person name="Takaki Y."/>
            <person name="Nishi S."/>
            <person name="Hori S."/>
            <person name="Arai W."/>
            <person name="Tsubouchi T."/>
            <person name="Morono Y."/>
            <person name="Uchiyama I."/>
            <person name="Ito T."/>
            <person name="Fujiyama A."/>
            <person name="Inagaki F."/>
            <person name="Takami H."/>
        </authorList>
    </citation>
    <scope>NUCLEOTIDE SEQUENCE</scope>
    <source>
        <strain evidence="2">Expedition CK06-06</strain>
    </source>
</reference>
<dbReference type="EMBL" id="BARV01035220">
    <property type="protein sequence ID" value="GAI55101.1"/>
    <property type="molecule type" value="Genomic_DNA"/>
</dbReference>
<dbReference type="AlphaFoldDB" id="X1QJW1"/>
<gene>
    <name evidence="2" type="ORF">S06H3_54999</name>
</gene>
<evidence type="ECO:0008006" key="3">
    <source>
        <dbReference type="Google" id="ProtNLM"/>
    </source>
</evidence>
<keyword evidence="1" id="KW-1133">Transmembrane helix</keyword>
<keyword evidence="1" id="KW-0812">Transmembrane</keyword>